<dbReference type="GO" id="GO:0007606">
    <property type="term" value="P:sensory perception of chemical stimulus"/>
    <property type="evidence" value="ECO:0007669"/>
    <property type="project" value="InterPro"/>
</dbReference>
<evidence type="ECO:0000256" key="1">
    <source>
        <dbReference type="ARBA" id="ARBA00006803"/>
    </source>
</evidence>
<keyword evidence="2" id="KW-1133">Transmembrane helix</keyword>
<evidence type="ECO:0000313" key="3">
    <source>
        <dbReference type="Proteomes" id="UP000095287"/>
    </source>
</evidence>
<protein>
    <submittedName>
        <fullName evidence="4">Small-conductance mechanosensitive channel</fullName>
    </submittedName>
</protein>
<feature type="transmembrane region" description="Helical" evidence="2">
    <location>
        <begin position="17"/>
        <end position="38"/>
    </location>
</feature>
<dbReference type="InterPro" id="IPR004151">
    <property type="entry name" value="7TM_GPCR_serpentine_rcpt_Sre"/>
</dbReference>
<dbReference type="WBParaSite" id="L893_g2062.t1">
    <property type="protein sequence ID" value="L893_g2062.t1"/>
    <property type="gene ID" value="L893_g2062"/>
</dbReference>
<sequence>MKTRPGMLSGSQENDQVIIVVTIVMILNAFGIMGFYFIGRYNERKWRAVLERKLTHRYQIKENIRTARQLLFVLVTAFIG</sequence>
<dbReference type="Pfam" id="PF03125">
    <property type="entry name" value="Sre"/>
    <property type="match status" value="1"/>
</dbReference>
<dbReference type="Proteomes" id="UP000095287">
    <property type="component" value="Unplaced"/>
</dbReference>
<keyword evidence="2" id="KW-0812">Transmembrane</keyword>
<reference evidence="4" key="1">
    <citation type="submission" date="2016-11" db="UniProtKB">
        <authorList>
            <consortium name="WormBaseParasite"/>
        </authorList>
    </citation>
    <scope>IDENTIFICATION</scope>
</reference>
<dbReference type="GO" id="GO:0016020">
    <property type="term" value="C:membrane"/>
    <property type="evidence" value="ECO:0007669"/>
    <property type="project" value="InterPro"/>
</dbReference>
<comment type="similarity">
    <text evidence="1">Belongs to the nematode receptor-like protein sre family.</text>
</comment>
<dbReference type="AlphaFoldDB" id="A0A1I7YX59"/>
<name>A0A1I7YX59_9BILA</name>
<proteinExistence type="inferred from homology"/>
<keyword evidence="2" id="KW-0472">Membrane</keyword>
<keyword evidence="3" id="KW-1185">Reference proteome</keyword>
<evidence type="ECO:0000313" key="4">
    <source>
        <dbReference type="WBParaSite" id="L893_g2062.t1"/>
    </source>
</evidence>
<evidence type="ECO:0000256" key="2">
    <source>
        <dbReference type="SAM" id="Phobius"/>
    </source>
</evidence>
<accession>A0A1I7YX59</accession>
<organism evidence="3 4">
    <name type="scientific">Steinernema glaseri</name>
    <dbReference type="NCBI Taxonomy" id="37863"/>
    <lineage>
        <taxon>Eukaryota</taxon>
        <taxon>Metazoa</taxon>
        <taxon>Ecdysozoa</taxon>
        <taxon>Nematoda</taxon>
        <taxon>Chromadorea</taxon>
        <taxon>Rhabditida</taxon>
        <taxon>Tylenchina</taxon>
        <taxon>Panagrolaimomorpha</taxon>
        <taxon>Strongyloidoidea</taxon>
        <taxon>Steinernematidae</taxon>
        <taxon>Steinernema</taxon>
    </lineage>
</organism>